<reference evidence="3 4" key="1">
    <citation type="journal article" date="2011" name="J. Bacteriol.">
        <title>Genome sequence of strain IMCC3088, a proteorhodopsin-containing marine bacterium belonging to the OM60/NOR5 clade.</title>
        <authorList>
            <person name="Jang Y."/>
            <person name="Oh H.M."/>
            <person name="Kang I."/>
            <person name="Lee K."/>
            <person name="Yang S.J."/>
            <person name="Cho J.C."/>
        </authorList>
    </citation>
    <scope>NUCLEOTIDE SEQUENCE [LARGE SCALE GENOMIC DNA]</scope>
    <source>
        <strain evidence="3 4">IMCC3088</strain>
    </source>
</reference>
<dbReference type="STRING" id="2518989.IMCC3088_2524"/>
<dbReference type="SUPFAM" id="SSF52833">
    <property type="entry name" value="Thioredoxin-like"/>
    <property type="match status" value="1"/>
</dbReference>
<dbReference type="Gene3D" id="3.40.30.10">
    <property type="entry name" value="Glutaredoxin"/>
    <property type="match status" value="1"/>
</dbReference>
<dbReference type="RefSeq" id="WP_009576679.1">
    <property type="nucleotide sequence ID" value="NZ_AEIG01000080.1"/>
</dbReference>
<dbReference type="Pfam" id="PF02630">
    <property type="entry name" value="SCO1-SenC"/>
    <property type="match status" value="1"/>
</dbReference>
<sequence length="221" mass="24748">MTTAAQASGIKRTVIVVLAFIVLIVVGFISRIFQPTILSPAEMQANGTMVFQQPRQVTDFSLVDHTGAPFTRESVTGQWTLVFFGFTFCPDICPTTMVELNEFMQLIEGTEVEDQFQVVMVTVDPGRDSVEQLASYVPFFNPDFLGVTGEFLDIHRFATELNTPFRRVPGGGENYQMDHSANIVLINPRGDYHGFVKAPLDLPKMKLTLRSMVADWDRQGF</sequence>
<gene>
    <name evidence="3" type="ORF">IMCC3088_2524</name>
</gene>
<dbReference type="EMBL" id="AEIG01000080">
    <property type="protein sequence ID" value="EGG28821.1"/>
    <property type="molecule type" value="Genomic_DNA"/>
</dbReference>
<evidence type="ECO:0000256" key="1">
    <source>
        <dbReference type="ARBA" id="ARBA00010996"/>
    </source>
</evidence>
<name>F3L4C3_9GAMM</name>
<accession>F3L4C3</accession>
<dbReference type="OrthoDB" id="9790194at2"/>
<dbReference type="InterPro" id="IPR013766">
    <property type="entry name" value="Thioredoxin_domain"/>
</dbReference>
<evidence type="ECO:0000313" key="3">
    <source>
        <dbReference type="EMBL" id="EGG28821.1"/>
    </source>
</evidence>
<comment type="similarity">
    <text evidence="1">Belongs to the SCO1/2 family.</text>
</comment>
<dbReference type="eggNOG" id="COG1999">
    <property type="taxonomic scope" value="Bacteria"/>
</dbReference>
<dbReference type="AlphaFoldDB" id="F3L4C3"/>
<dbReference type="PROSITE" id="PS51352">
    <property type="entry name" value="THIOREDOXIN_2"/>
    <property type="match status" value="1"/>
</dbReference>
<dbReference type="CDD" id="cd02968">
    <property type="entry name" value="SCO"/>
    <property type="match status" value="1"/>
</dbReference>
<dbReference type="Proteomes" id="UP000005615">
    <property type="component" value="Unassembled WGS sequence"/>
</dbReference>
<keyword evidence="2" id="KW-0186">Copper</keyword>
<protein>
    <submittedName>
        <fullName evidence="3">Cytochrome oxidase biogenesis protein Sco1/SenC/PrrC, putative copper metallochaperone</fullName>
    </submittedName>
</protein>
<comment type="caution">
    <text evidence="3">The sequence shown here is derived from an EMBL/GenBank/DDBJ whole genome shotgun (WGS) entry which is preliminary data.</text>
</comment>
<dbReference type="InterPro" id="IPR003782">
    <property type="entry name" value="SCO1/SenC"/>
</dbReference>
<organism evidence="3 4">
    <name type="scientific">Aequoribacter fuscus</name>
    <dbReference type="NCBI Taxonomy" id="2518989"/>
    <lineage>
        <taxon>Bacteria</taxon>
        <taxon>Pseudomonadati</taxon>
        <taxon>Pseudomonadota</taxon>
        <taxon>Gammaproteobacteria</taxon>
        <taxon>Cellvibrionales</taxon>
        <taxon>Halieaceae</taxon>
        <taxon>Aequoribacter</taxon>
    </lineage>
</organism>
<evidence type="ECO:0000313" key="4">
    <source>
        <dbReference type="Proteomes" id="UP000005615"/>
    </source>
</evidence>
<dbReference type="InterPro" id="IPR036249">
    <property type="entry name" value="Thioredoxin-like_sf"/>
</dbReference>
<keyword evidence="4" id="KW-1185">Reference proteome</keyword>
<proteinExistence type="inferred from homology"/>
<dbReference type="PANTHER" id="PTHR12151:SF25">
    <property type="entry name" value="LINALOOL DEHYDRATASE_ISOMERASE DOMAIN-CONTAINING PROTEIN"/>
    <property type="match status" value="1"/>
</dbReference>
<dbReference type="PANTHER" id="PTHR12151">
    <property type="entry name" value="ELECTRON TRANSPORT PROTIN SCO1/SENC FAMILY MEMBER"/>
    <property type="match status" value="1"/>
</dbReference>
<evidence type="ECO:0000256" key="2">
    <source>
        <dbReference type="ARBA" id="ARBA00023008"/>
    </source>
</evidence>